<accession>M6CY31</accession>
<evidence type="ECO:0000259" key="1">
    <source>
        <dbReference type="SMART" id="SM00479"/>
    </source>
</evidence>
<dbReference type="CDD" id="cd06127">
    <property type="entry name" value="DEDDh"/>
    <property type="match status" value="1"/>
</dbReference>
<protein>
    <submittedName>
        <fullName evidence="2">Exonuclease</fullName>
    </submittedName>
</protein>
<dbReference type="InterPro" id="IPR036397">
    <property type="entry name" value="RNaseH_sf"/>
</dbReference>
<keyword evidence="2" id="KW-0269">Exonuclease</keyword>
<proteinExistence type="predicted"/>
<dbReference type="GO" id="GO:0004527">
    <property type="term" value="F:exonuclease activity"/>
    <property type="evidence" value="ECO:0007669"/>
    <property type="project" value="UniProtKB-KW"/>
</dbReference>
<feature type="domain" description="Exonuclease" evidence="1">
    <location>
        <begin position="2"/>
        <end position="175"/>
    </location>
</feature>
<dbReference type="PATRIC" id="fig|1218565.3.peg.4123"/>
<dbReference type="GO" id="GO:0003676">
    <property type="term" value="F:nucleic acid binding"/>
    <property type="evidence" value="ECO:0007669"/>
    <property type="project" value="InterPro"/>
</dbReference>
<dbReference type="SMART" id="SM00479">
    <property type="entry name" value="EXOIII"/>
    <property type="match status" value="1"/>
</dbReference>
<dbReference type="InterPro" id="IPR013520">
    <property type="entry name" value="Ribonucl_H"/>
</dbReference>
<name>M6CY31_9LEPT</name>
<keyword evidence="2" id="KW-0540">Nuclease</keyword>
<dbReference type="EMBL" id="ANIK01000112">
    <property type="protein sequence ID" value="EMJ91185.1"/>
    <property type="molecule type" value="Genomic_DNA"/>
</dbReference>
<dbReference type="SUPFAM" id="SSF53098">
    <property type="entry name" value="Ribonuclease H-like"/>
    <property type="match status" value="1"/>
</dbReference>
<sequence length="239" mass="28043">MNLLGIDFETNGTDPYKSEIIEFGAVLWDSTKIKPLCIESNFISPNSTHFEIEEDVKNLTGIEEKDLYSYGISIEPAARRIFDLLSKATCIVSHFGIDFDRIILERMISIISAKLPKLLWIDTGYDVNYPKKIRTRKLDYLSFEHGLIPYQSHRALFDVFTMLNILSKYDINDVVKTARTPLLKVKAKVDYESKELALKNGFHWNKERKLWEKEIREETLKKEKYPFEIEREIIFQSHK</sequence>
<gene>
    <name evidence="2" type="ORF">LEP1GSC194_2740</name>
</gene>
<dbReference type="RefSeq" id="WP_020775015.1">
    <property type="nucleotide sequence ID" value="NZ_ANIK01000112.1"/>
</dbReference>
<organism evidence="2 3">
    <name type="scientific">Leptospira alstonii serovar Sichuan str. 79601</name>
    <dbReference type="NCBI Taxonomy" id="1218565"/>
    <lineage>
        <taxon>Bacteria</taxon>
        <taxon>Pseudomonadati</taxon>
        <taxon>Spirochaetota</taxon>
        <taxon>Spirochaetia</taxon>
        <taxon>Leptospirales</taxon>
        <taxon>Leptospiraceae</taxon>
        <taxon>Leptospira</taxon>
    </lineage>
</organism>
<dbReference type="OrthoDB" id="9804290at2"/>
<dbReference type="Pfam" id="PF00929">
    <property type="entry name" value="RNase_T"/>
    <property type="match status" value="1"/>
</dbReference>
<comment type="caution">
    <text evidence="2">The sequence shown here is derived from an EMBL/GenBank/DDBJ whole genome shotgun (WGS) entry which is preliminary data.</text>
</comment>
<reference evidence="2 3" key="1">
    <citation type="submission" date="2013-01" db="EMBL/GenBank/DDBJ databases">
        <authorList>
            <person name="Harkins D.M."/>
            <person name="Durkin A.S."/>
            <person name="Brinkac L.M."/>
            <person name="Haft D.H."/>
            <person name="Selengut J.D."/>
            <person name="Sanka R."/>
            <person name="DePew J."/>
            <person name="Purushe J."/>
            <person name="Galloway R.L."/>
            <person name="Vinetz J.M."/>
            <person name="Sutton G.G."/>
            <person name="Nierman W.C."/>
            <person name="Fouts D.E."/>
        </authorList>
    </citation>
    <scope>NUCLEOTIDE SEQUENCE [LARGE SCALE GENOMIC DNA]</scope>
    <source>
        <strain evidence="2 3">79601</strain>
    </source>
</reference>
<evidence type="ECO:0000313" key="3">
    <source>
        <dbReference type="Proteomes" id="UP000011988"/>
    </source>
</evidence>
<dbReference type="Proteomes" id="UP000011988">
    <property type="component" value="Unassembled WGS sequence"/>
</dbReference>
<dbReference type="Gene3D" id="3.30.420.10">
    <property type="entry name" value="Ribonuclease H-like superfamily/Ribonuclease H"/>
    <property type="match status" value="1"/>
</dbReference>
<dbReference type="InterPro" id="IPR012337">
    <property type="entry name" value="RNaseH-like_sf"/>
</dbReference>
<dbReference type="AlphaFoldDB" id="M6CY31"/>
<dbReference type="GO" id="GO:0006259">
    <property type="term" value="P:DNA metabolic process"/>
    <property type="evidence" value="ECO:0007669"/>
    <property type="project" value="UniProtKB-ARBA"/>
</dbReference>
<keyword evidence="2" id="KW-0378">Hydrolase</keyword>
<evidence type="ECO:0000313" key="2">
    <source>
        <dbReference type="EMBL" id="EMJ91185.1"/>
    </source>
</evidence>